<protein>
    <recommendedName>
        <fullName evidence="4">Outer membrane protein beta-barrel domain-containing protein</fullName>
    </recommendedName>
</protein>
<evidence type="ECO:0000313" key="2">
    <source>
        <dbReference type="EMBL" id="MDJ1500007.1"/>
    </source>
</evidence>
<evidence type="ECO:0008006" key="4">
    <source>
        <dbReference type="Google" id="ProtNLM"/>
    </source>
</evidence>
<dbReference type="RefSeq" id="WP_314509541.1">
    <property type="nucleotide sequence ID" value="NZ_JASJOU010000001.1"/>
</dbReference>
<reference evidence="2" key="1">
    <citation type="submission" date="2023-05" db="EMBL/GenBank/DDBJ databases">
        <authorList>
            <person name="Zhang X."/>
        </authorList>
    </citation>
    <scope>NUCLEOTIDE SEQUENCE</scope>
    <source>
        <strain evidence="2">BD1B2-1</strain>
    </source>
</reference>
<feature type="chain" id="PRO_5042202074" description="Outer membrane protein beta-barrel domain-containing protein" evidence="1">
    <location>
        <begin position="22"/>
        <end position="227"/>
    </location>
</feature>
<dbReference type="EMBL" id="JASJOU010000001">
    <property type="protein sequence ID" value="MDJ1500007.1"/>
    <property type="molecule type" value="Genomic_DNA"/>
</dbReference>
<feature type="signal peptide" evidence="1">
    <location>
        <begin position="1"/>
        <end position="21"/>
    </location>
</feature>
<comment type="caution">
    <text evidence="2">The sequence shown here is derived from an EMBL/GenBank/DDBJ whole genome shotgun (WGS) entry which is preliminary data.</text>
</comment>
<accession>A0AAE3R1Q8</accession>
<dbReference type="AlphaFoldDB" id="A0AAE3R1Q8"/>
<sequence length="227" mass="25185">MCKKIFLLLLVSSSFIHLLVAQQHKDSLRANKRSYISLGLGISRGVGKFGLSESVSQRDGFALTGLNMQLERVVFGSHNAGFGLTAGRFTNALDGDMYVSGFSGKPKISDAKPWRTLYLMTGPYITIPTRYIDIDFKCVGGFLFVKRPSFTLTYPDQSHSDYTSSSSQASFGLNMGSNIRLKMSDKAQFKIGIDYITSTANIKDDNSSFKQKLNVFNVSWGFVFLMN</sequence>
<proteinExistence type="predicted"/>
<keyword evidence="3" id="KW-1185">Reference proteome</keyword>
<gene>
    <name evidence="2" type="ORF">QNI22_05100</name>
</gene>
<keyword evidence="1" id="KW-0732">Signal</keyword>
<evidence type="ECO:0000313" key="3">
    <source>
        <dbReference type="Proteomes" id="UP001232063"/>
    </source>
</evidence>
<organism evidence="2 3">
    <name type="scientific">Xanthocytophaga agilis</name>
    <dbReference type="NCBI Taxonomy" id="3048010"/>
    <lineage>
        <taxon>Bacteria</taxon>
        <taxon>Pseudomonadati</taxon>
        <taxon>Bacteroidota</taxon>
        <taxon>Cytophagia</taxon>
        <taxon>Cytophagales</taxon>
        <taxon>Rhodocytophagaceae</taxon>
        <taxon>Xanthocytophaga</taxon>
    </lineage>
</organism>
<dbReference type="Proteomes" id="UP001232063">
    <property type="component" value="Unassembled WGS sequence"/>
</dbReference>
<name>A0AAE3R1Q8_9BACT</name>
<evidence type="ECO:0000256" key="1">
    <source>
        <dbReference type="SAM" id="SignalP"/>
    </source>
</evidence>